<accession>A0ABT7CKY2</accession>
<evidence type="ECO:0000256" key="2">
    <source>
        <dbReference type="SAM" id="SignalP"/>
    </source>
</evidence>
<reference evidence="3 4" key="1">
    <citation type="submission" date="2023-05" db="EMBL/GenBank/DDBJ databases">
        <authorList>
            <person name="Zhang X."/>
        </authorList>
    </citation>
    <scope>NUCLEOTIDE SEQUENCE [LARGE SCALE GENOMIC DNA]</scope>
    <source>
        <strain evidence="3 4">DM2B3-1</strain>
    </source>
</reference>
<sequence>MKRSTRFLIAFTAAALTFGTLRAFVGPAHWHRWHNHPHHCYEDSHKRHHWRDHKHGHSPDAQTPENDLNNHPDSSRQ</sequence>
<keyword evidence="4" id="KW-1185">Reference proteome</keyword>
<dbReference type="EMBL" id="JASJOT010000009">
    <property type="protein sequence ID" value="MDJ1494415.1"/>
    <property type="molecule type" value="Genomic_DNA"/>
</dbReference>
<feature type="chain" id="PRO_5045841204" description="Secreted protein" evidence="2">
    <location>
        <begin position="24"/>
        <end position="77"/>
    </location>
</feature>
<protein>
    <recommendedName>
        <fullName evidence="5">Secreted protein</fullName>
    </recommendedName>
</protein>
<evidence type="ECO:0008006" key="5">
    <source>
        <dbReference type="Google" id="ProtNLM"/>
    </source>
</evidence>
<dbReference type="Proteomes" id="UP001228581">
    <property type="component" value="Unassembled WGS sequence"/>
</dbReference>
<name>A0ABT7CKY2_9BACT</name>
<evidence type="ECO:0000313" key="4">
    <source>
        <dbReference type="Proteomes" id="UP001228581"/>
    </source>
</evidence>
<dbReference type="RefSeq" id="WP_313997535.1">
    <property type="nucleotide sequence ID" value="NZ_JASJOR010000012.1"/>
</dbReference>
<feature type="signal peptide" evidence="2">
    <location>
        <begin position="1"/>
        <end position="23"/>
    </location>
</feature>
<gene>
    <name evidence="3" type="ORF">QNI19_15835</name>
</gene>
<organism evidence="3 4">
    <name type="scientific">Xanthocytophaga flava</name>
    <dbReference type="NCBI Taxonomy" id="3048013"/>
    <lineage>
        <taxon>Bacteria</taxon>
        <taxon>Pseudomonadati</taxon>
        <taxon>Bacteroidota</taxon>
        <taxon>Cytophagia</taxon>
        <taxon>Cytophagales</taxon>
        <taxon>Rhodocytophagaceae</taxon>
        <taxon>Xanthocytophaga</taxon>
    </lineage>
</organism>
<comment type="caution">
    <text evidence="3">The sequence shown here is derived from an EMBL/GenBank/DDBJ whole genome shotgun (WGS) entry which is preliminary data.</text>
</comment>
<evidence type="ECO:0000313" key="3">
    <source>
        <dbReference type="EMBL" id="MDJ1494415.1"/>
    </source>
</evidence>
<proteinExistence type="predicted"/>
<feature type="compositionally biased region" description="Basic residues" evidence="1">
    <location>
        <begin position="46"/>
        <end position="56"/>
    </location>
</feature>
<keyword evidence="2" id="KW-0732">Signal</keyword>
<feature type="compositionally biased region" description="Basic and acidic residues" evidence="1">
    <location>
        <begin position="68"/>
        <end position="77"/>
    </location>
</feature>
<evidence type="ECO:0000256" key="1">
    <source>
        <dbReference type="SAM" id="MobiDB-lite"/>
    </source>
</evidence>
<feature type="region of interest" description="Disordered" evidence="1">
    <location>
        <begin position="36"/>
        <end position="77"/>
    </location>
</feature>